<organism evidence="7 8">
    <name type="scientific">Nosocomiicoccus ampullae</name>
    <dbReference type="NCBI Taxonomy" id="489910"/>
    <lineage>
        <taxon>Bacteria</taxon>
        <taxon>Bacillati</taxon>
        <taxon>Bacillota</taxon>
        <taxon>Bacilli</taxon>
        <taxon>Bacillales</taxon>
        <taxon>Staphylococcaceae</taxon>
        <taxon>Nosocomiicoccus</taxon>
    </lineage>
</organism>
<keyword evidence="3" id="KW-1003">Cell membrane</keyword>
<comment type="similarity">
    <text evidence="2">Belongs to the CDP-glycerol glycerophosphotransferase family.</text>
</comment>
<keyword evidence="5" id="KW-0777">Teichoic acid biosynthesis</keyword>
<keyword evidence="4 7" id="KW-0808">Transferase</keyword>
<evidence type="ECO:0000256" key="6">
    <source>
        <dbReference type="ARBA" id="ARBA00023136"/>
    </source>
</evidence>
<dbReference type="InterPro" id="IPR043149">
    <property type="entry name" value="TagF_N"/>
</dbReference>
<name>A0A9Q2HFC1_9STAP</name>
<dbReference type="AlphaFoldDB" id="A0A9Q2HFC1"/>
<dbReference type="GO" id="GO:0005886">
    <property type="term" value="C:plasma membrane"/>
    <property type="evidence" value="ECO:0007669"/>
    <property type="project" value="UniProtKB-SubCell"/>
</dbReference>
<evidence type="ECO:0000256" key="5">
    <source>
        <dbReference type="ARBA" id="ARBA00022944"/>
    </source>
</evidence>
<dbReference type="SUPFAM" id="SSF53448">
    <property type="entry name" value="Nucleotide-diphospho-sugar transferases"/>
    <property type="match status" value="1"/>
</dbReference>
<proteinExistence type="inferred from homology"/>
<dbReference type="GO" id="GO:0019350">
    <property type="term" value="P:teichoic acid biosynthetic process"/>
    <property type="evidence" value="ECO:0007669"/>
    <property type="project" value="UniProtKB-KW"/>
</dbReference>
<dbReference type="SUPFAM" id="SSF53756">
    <property type="entry name" value="UDP-Glycosyltransferase/glycogen phosphorylase"/>
    <property type="match status" value="1"/>
</dbReference>
<evidence type="ECO:0000313" key="8">
    <source>
        <dbReference type="Proteomes" id="UP000579136"/>
    </source>
</evidence>
<evidence type="ECO:0000256" key="1">
    <source>
        <dbReference type="ARBA" id="ARBA00004202"/>
    </source>
</evidence>
<dbReference type="CDD" id="cd00761">
    <property type="entry name" value="Glyco_tranf_GTA_type"/>
    <property type="match status" value="1"/>
</dbReference>
<protein>
    <submittedName>
        <fullName evidence="7">CDP-glycerol glycerophosphotransferase</fullName>
        <ecNumber evidence="7">2.7.8.12</ecNumber>
    </submittedName>
</protein>
<comment type="caution">
    <text evidence="7">The sequence shown here is derived from an EMBL/GenBank/DDBJ whole genome shotgun (WGS) entry which is preliminary data.</text>
</comment>
<dbReference type="PANTHER" id="PTHR37316">
    <property type="entry name" value="TEICHOIC ACID GLYCEROL-PHOSPHATE PRIMASE"/>
    <property type="match status" value="1"/>
</dbReference>
<dbReference type="EC" id="2.7.8.12" evidence="7"/>
<dbReference type="Gene3D" id="3.40.50.11820">
    <property type="match status" value="1"/>
</dbReference>
<keyword evidence="6" id="KW-0472">Membrane</keyword>
<evidence type="ECO:0000256" key="3">
    <source>
        <dbReference type="ARBA" id="ARBA00022475"/>
    </source>
</evidence>
<dbReference type="Proteomes" id="UP000579136">
    <property type="component" value="Unassembled WGS sequence"/>
</dbReference>
<dbReference type="InterPro" id="IPR043148">
    <property type="entry name" value="TagF_C"/>
</dbReference>
<evidence type="ECO:0000313" key="7">
    <source>
        <dbReference type="EMBL" id="MBB5176094.1"/>
    </source>
</evidence>
<dbReference type="RefSeq" id="WP_183674024.1">
    <property type="nucleotide sequence ID" value="NZ_CBCRYX010000004.1"/>
</dbReference>
<dbReference type="Pfam" id="PF04464">
    <property type="entry name" value="Glyphos_transf"/>
    <property type="match status" value="1"/>
</dbReference>
<evidence type="ECO:0000256" key="4">
    <source>
        <dbReference type="ARBA" id="ARBA00022679"/>
    </source>
</evidence>
<dbReference type="InterPro" id="IPR007554">
    <property type="entry name" value="Glycerophosphate_synth"/>
</dbReference>
<dbReference type="InterPro" id="IPR029044">
    <property type="entry name" value="Nucleotide-diphossugar_trans"/>
</dbReference>
<gene>
    <name evidence="7" type="ORF">HNQ45_000981</name>
</gene>
<sequence>MNTLTYIVNCLKDEKKVSETLNSILKQREQSFQLKIIISEEDSSIKNLITEKLAHFKNKYEITEIDPTLNLAEQRNISLNNIETEFFMFIDAGDILPSYTTGFYLEQIKKNDIVFSSVFTKTYNIPQFIDINKLKVNENILEDNNTNIGRRSTSTNVVFKTSIIKNNEIIFNSNIGRYSEWAFVLDAIHNARKTDYYYKFPLYYRDENHDSLNILKYAENDFDDEFKAYVKNFIRYIYKAHNDRIRQFMINDLKDKLETEFDPHHPQVAERYKNNKDSLEIVAKFLNKDLFNKTKPFFNIEMYALMRGNTSIANHINDFRYKSRLLRQVITGHRTKNRSKYELTNKYTKVDPETIIFESFAGQAYSDSPKAIYEYMSKTYPQYNYKWILRKPKSTYVPKPAEKIKRSSKNYYDAYSKAGFWVSNARTPLHLYKKENQTYIQTWHGTPLKRLGNDMAEVKMPGTNTEKYKRNFKNETKRWDVLISPNEYSTEIFQSAFWMDAKNILEIGYPRNDVLVNNQNNQKYIEEIKRKLNLPKDKKVILYAPTWRDDEYIKKGKYQFELKINLPKMYEELGDDYVILLRMHYLIANQIDIKGYEDFAIDVSNYNNVSDLYLVSDCLITDYSSVMFDYGILKRPQIFFAYDLEKYEGELRGFYLDYMKDLPGPITTESDELIHQLKNLDQIENSFKNEINQFHERFCSKEQGNAAKIIGDMIHEKIQEDLN</sequence>
<reference evidence="7 8" key="1">
    <citation type="submission" date="2020-08" db="EMBL/GenBank/DDBJ databases">
        <title>Genomic Encyclopedia of Type Strains, Phase IV (KMG-IV): sequencing the most valuable type-strain genomes for metagenomic binning, comparative biology and taxonomic classification.</title>
        <authorList>
            <person name="Goeker M."/>
        </authorList>
    </citation>
    <scope>NUCLEOTIDE SEQUENCE [LARGE SCALE GENOMIC DNA]</scope>
    <source>
        <strain evidence="7 8">DSM 19163</strain>
    </source>
</reference>
<dbReference type="PANTHER" id="PTHR37316:SF3">
    <property type="entry name" value="TEICHOIC ACID GLYCEROL-PHOSPHATE TRANSFERASE"/>
    <property type="match status" value="1"/>
</dbReference>
<evidence type="ECO:0000256" key="2">
    <source>
        <dbReference type="ARBA" id="ARBA00010488"/>
    </source>
</evidence>
<comment type="subcellular location">
    <subcellularLocation>
        <location evidence="1">Cell membrane</location>
        <topology evidence="1">Peripheral membrane protein</topology>
    </subcellularLocation>
</comment>
<accession>A0A9Q2HFC1</accession>
<dbReference type="EMBL" id="JACHHF010000005">
    <property type="protein sequence ID" value="MBB5176094.1"/>
    <property type="molecule type" value="Genomic_DNA"/>
</dbReference>
<dbReference type="InterPro" id="IPR051612">
    <property type="entry name" value="Teichoic_Acid_Biosynth"/>
</dbReference>
<dbReference type="Gene3D" id="3.40.50.12580">
    <property type="match status" value="1"/>
</dbReference>
<keyword evidence="8" id="KW-1185">Reference proteome</keyword>
<dbReference type="GO" id="GO:0047355">
    <property type="term" value="F:CDP-glycerol glycerophosphotransferase activity"/>
    <property type="evidence" value="ECO:0007669"/>
    <property type="project" value="UniProtKB-EC"/>
</dbReference>